<dbReference type="SUPFAM" id="SSF51735">
    <property type="entry name" value="NAD(P)-binding Rossmann-fold domains"/>
    <property type="match status" value="1"/>
</dbReference>
<dbReference type="AlphaFoldDB" id="A0A840RS07"/>
<feature type="domain" description="3-hydroxyacyl-CoA dehydrogenase NAD binding" evidence="6">
    <location>
        <begin position="2"/>
        <end position="162"/>
    </location>
</feature>
<comment type="caution">
    <text evidence="7">The sequence shown here is derived from an EMBL/GenBank/DDBJ whole genome shotgun (WGS) entry which is preliminary data.</text>
</comment>
<dbReference type="Pfam" id="PF02737">
    <property type="entry name" value="3HCDH_N"/>
    <property type="match status" value="1"/>
</dbReference>
<gene>
    <name evidence="7" type="ORF">HNR39_001774</name>
</gene>
<accession>A0A840RS07</accession>
<dbReference type="GO" id="GO:0016853">
    <property type="term" value="F:isomerase activity"/>
    <property type="evidence" value="ECO:0007669"/>
    <property type="project" value="UniProtKB-KW"/>
</dbReference>
<evidence type="ECO:0000256" key="4">
    <source>
        <dbReference type="ARBA" id="ARBA00023268"/>
    </source>
</evidence>
<dbReference type="InterPro" id="IPR006108">
    <property type="entry name" value="3HC_DH_C"/>
</dbReference>
<sequence length="331" mass="36286">MSIANAGIPVTLLDMTPEVVQRGLSLVRKNYESMVSKGKLSPTQFEQRMALILGSTDYLALADCDLVSEAAFEDLEVKKAISKRLGEVCKRGAIIASNTSTLDIDVLAIASGRPANMIGMQFFSPAHVMKLLEVVRGRDTSMQVLATAMAFAKKIGKSAVVSGVCYGFIGNRMLEGYLREAEFLLMEGATPAQIDAAIESTGMAMGLCRMIDMAGADVAAKVVLEQKKINALPDDSAYRALVRELYERQRFGQKKLAGYYRYEGRTARADIEVETICIQIAEQHGIQRRAQISDEEIIERCLYPLINEGARILEDGIAYRAGDIDVVWVQG</sequence>
<evidence type="ECO:0000256" key="2">
    <source>
        <dbReference type="ARBA" id="ARBA00023235"/>
    </source>
</evidence>
<feature type="domain" description="3-hydroxyacyl-CoA dehydrogenase C-terminal" evidence="5">
    <location>
        <begin position="167"/>
        <end position="262"/>
    </location>
</feature>
<keyword evidence="4" id="KW-0511">Multifunctional enzyme</keyword>
<dbReference type="EC" id="1.1.1.35" evidence="7"/>
<evidence type="ECO:0000256" key="3">
    <source>
        <dbReference type="ARBA" id="ARBA00023239"/>
    </source>
</evidence>
<evidence type="ECO:0000256" key="1">
    <source>
        <dbReference type="ARBA" id="ARBA00023002"/>
    </source>
</evidence>
<dbReference type="Proteomes" id="UP000571084">
    <property type="component" value="Unassembled WGS sequence"/>
</dbReference>
<dbReference type="EMBL" id="JACHHQ010000003">
    <property type="protein sequence ID" value="MBB5199942.1"/>
    <property type="molecule type" value="Genomic_DNA"/>
</dbReference>
<dbReference type="GO" id="GO:0003857">
    <property type="term" value="F:(3S)-3-hydroxyacyl-CoA dehydrogenase (NAD+) activity"/>
    <property type="evidence" value="ECO:0007669"/>
    <property type="project" value="UniProtKB-EC"/>
</dbReference>
<evidence type="ECO:0000259" key="6">
    <source>
        <dbReference type="Pfam" id="PF02737"/>
    </source>
</evidence>
<evidence type="ECO:0000259" key="5">
    <source>
        <dbReference type="Pfam" id="PF00725"/>
    </source>
</evidence>
<dbReference type="GO" id="GO:0006631">
    <property type="term" value="P:fatty acid metabolic process"/>
    <property type="evidence" value="ECO:0007669"/>
    <property type="project" value="InterPro"/>
</dbReference>
<reference evidence="7 8" key="1">
    <citation type="submission" date="2020-08" db="EMBL/GenBank/DDBJ databases">
        <title>Genomic Encyclopedia of Type Strains, Phase IV (KMG-IV): sequencing the most valuable type-strain genomes for metagenomic binning, comparative biology and taxonomic classification.</title>
        <authorList>
            <person name="Goeker M."/>
        </authorList>
    </citation>
    <scope>NUCLEOTIDE SEQUENCE [LARGE SCALE GENOMIC DNA]</scope>
    <source>
        <strain evidence="7 8">DSM 23240</strain>
    </source>
</reference>
<dbReference type="SUPFAM" id="SSF48179">
    <property type="entry name" value="6-phosphogluconate dehydrogenase C-terminal domain-like"/>
    <property type="match status" value="1"/>
</dbReference>
<dbReference type="InterPro" id="IPR008927">
    <property type="entry name" value="6-PGluconate_DH-like_C_sf"/>
</dbReference>
<evidence type="ECO:0000313" key="7">
    <source>
        <dbReference type="EMBL" id="MBB5199942.1"/>
    </source>
</evidence>
<keyword evidence="1 7" id="KW-0560">Oxidoreductase</keyword>
<protein>
    <submittedName>
        <fullName evidence="7">3-hydroxyacyl-CoA dehydrogenase</fullName>
        <ecNumber evidence="7">1.1.1.35</ecNumber>
    </submittedName>
</protein>
<dbReference type="InterPro" id="IPR036291">
    <property type="entry name" value="NAD(P)-bd_dom_sf"/>
</dbReference>
<dbReference type="InterPro" id="IPR006176">
    <property type="entry name" value="3-OHacyl-CoA_DH_NAD-bd"/>
</dbReference>
<keyword evidence="2" id="KW-0413">Isomerase</keyword>
<keyword evidence="8" id="KW-1185">Reference proteome</keyword>
<keyword evidence="3" id="KW-0456">Lyase</keyword>
<proteinExistence type="predicted"/>
<dbReference type="PIRSF" id="PIRSF000105">
    <property type="entry name" value="HCDH"/>
    <property type="match status" value="1"/>
</dbReference>
<organism evidence="7 8">
    <name type="scientific">Glaciimonas immobilis</name>
    <dbReference type="NCBI Taxonomy" id="728004"/>
    <lineage>
        <taxon>Bacteria</taxon>
        <taxon>Pseudomonadati</taxon>
        <taxon>Pseudomonadota</taxon>
        <taxon>Betaproteobacteria</taxon>
        <taxon>Burkholderiales</taxon>
        <taxon>Oxalobacteraceae</taxon>
        <taxon>Glaciimonas</taxon>
    </lineage>
</organism>
<evidence type="ECO:0000313" key="8">
    <source>
        <dbReference type="Proteomes" id="UP000571084"/>
    </source>
</evidence>
<dbReference type="PANTHER" id="PTHR23309">
    <property type="entry name" value="3-HYDROXYACYL-COA DEHYROGENASE"/>
    <property type="match status" value="1"/>
</dbReference>
<dbReference type="Pfam" id="PF00725">
    <property type="entry name" value="3HCDH"/>
    <property type="match status" value="1"/>
</dbReference>
<dbReference type="FunFam" id="3.40.50.720:FF:000009">
    <property type="entry name" value="Fatty oxidation complex, alpha subunit"/>
    <property type="match status" value="1"/>
</dbReference>
<dbReference type="PANTHER" id="PTHR23309:SF51">
    <property type="entry name" value="3-HYDROXYACYL-COA DEHYDROGENASE-RELATED"/>
    <property type="match status" value="1"/>
</dbReference>
<name>A0A840RS07_9BURK</name>
<dbReference type="Gene3D" id="1.10.1040.50">
    <property type="match status" value="1"/>
</dbReference>
<dbReference type="InterPro" id="IPR022694">
    <property type="entry name" value="3-OHacyl-CoA_DH"/>
</dbReference>
<dbReference type="GO" id="GO:0016829">
    <property type="term" value="F:lyase activity"/>
    <property type="evidence" value="ECO:0007669"/>
    <property type="project" value="UniProtKB-KW"/>
</dbReference>
<dbReference type="GO" id="GO:0070403">
    <property type="term" value="F:NAD+ binding"/>
    <property type="evidence" value="ECO:0007669"/>
    <property type="project" value="InterPro"/>
</dbReference>
<dbReference type="Gene3D" id="3.40.50.720">
    <property type="entry name" value="NAD(P)-binding Rossmann-like Domain"/>
    <property type="match status" value="1"/>
</dbReference>